<dbReference type="ProteomicsDB" id="197789"/>
<evidence type="ECO:0007829" key="4">
    <source>
        <dbReference type="PeptideAtlas" id="A0A1P8B3H9"/>
    </source>
</evidence>
<protein>
    <submittedName>
        <fullName evidence="2">Superoxide dismutase 1 copper chaperone-like protein</fullName>
    </submittedName>
</protein>
<reference evidence="3" key="2">
    <citation type="journal article" date="2017" name="Plant J.">
        <title>Araport11: a complete reannotation of the Arabidopsis thaliana reference genome.</title>
        <authorList>
            <person name="Cheng C.Y."/>
            <person name="Krishnakumar V."/>
            <person name="Chan A.P."/>
            <person name="Thibaud-Nissen F."/>
            <person name="Schobel S."/>
            <person name="Town C.D."/>
        </authorList>
    </citation>
    <scope>GENOME REANNOTATION</scope>
    <source>
        <strain evidence="3">cv. Columbia</strain>
    </source>
</reference>
<dbReference type="TAIR" id="AT4G15562"/>
<keyword evidence="3" id="KW-1185">Reference proteome</keyword>
<organism evidence="2 3">
    <name type="scientific">Arabidopsis thaliana</name>
    <name type="common">Mouse-ear cress</name>
    <dbReference type="NCBI Taxonomy" id="3702"/>
    <lineage>
        <taxon>Eukaryota</taxon>
        <taxon>Viridiplantae</taxon>
        <taxon>Streptophyta</taxon>
        <taxon>Embryophyta</taxon>
        <taxon>Tracheophyta</taxon>
        <taxon>Spermatophyta</taxon>
        <taxon>Magnoliopsida</taxon>
        <taxon>eudicotyledons</taxon>
        <taxon>Gunneridae</taxon>
        <taxon>Pentapetalae</taxon>
        <taxon>rosids</taxon>
        <taxon>malvids</taxon>
        <taxon>Brassicales</taxon>
        <taxon>Brassicaceae</taxon>
        <taxon>Camelineae</taxon>
        <taxon>Arabidopsis</taxon>
    </lineage>
</organism>
<evidence type="ECO:0000313" key="1">
    <source>
        <dbReference type="Araport" id="AT4G15562"/>
    </source>
</evidence>
<proteinExistence type="evidence at protein level"/>
<evidence type="ECO:0000313" key="2">
    <source>
        <dbReference type="EMBL" id="ANM66135.1"/>
    </source>
</evidence>
<dbReference type="GeneID" id="28720132"/>
<dbReference type="AlphaFoldDB" id="A0A1P8B3H9"/>
<accession>A0A1P8B3H9</accession>
<dbReference type="InterPro" id="IPR036163">
    <property type="entry name" value="HMA_dom_sf"/>
</dbReference>
<sequence>MGCSISLNQPDTPKDFSHVEFKMPECSICERAMTHTISKFKGVTLCVPDKENQKIKVSGSFNKEKLLKKIMKVIKELEIHDGKNEEKDELIRKKQEETEMAKIMMLNDENANRCTIS</sequence>
<dbReference type="RefSeq" id="NP_001328049.1">
    <property type="nucleotide sequence ID" value="NM_001341053.1"/>
</dbReference>
<dbReference type="OMA" id="ICERAMT"/>
<reference evidence="2 3" key="1">
    <citation type="journal article" date="1999" name="Nature">
        <title>Sequence and analysis of chromosome 4 of the plant Arabidopsis thaliana.</title>
        <authorList>
            <consortium name="EU"/>
            <consortium name="CSHL and WU Arabidopsis Sequencing Project"/>
            <person name="Mayer K."/>
            <person name="Schuller C."/>
            <person name="Wambutt R."/>
            <person name="Murphy G."/>
            <person name="Volckaert G."/>
            <person name="Pohl T."/>
            <person name="Dusterhoft A."/>
            <person name="Stiekema W."/>
            <person name="Entian K.D."/>
            <person name="Terryn N."/>
            <person name="Harris B."/>
            <person name="Ansorge W."/>
            <person name="Brandt P."/>
            <person name="Grivell L."/>
            <person name="Rieger M."/>
            <person name="Weichselgartner M."/>
            <person name="de Simone V."/>
            <person name="Obermaier B."/>
            <person name="Mache R."/>
            <person name="Muller M."/>
            <person name="Kreis M."/>
            <person name="Delseny M."/>
            <person name="Puigdomenech P."/>
            <person name="Watson M."/>
            <person name="Schmidtheini T."/>
            <person name="Reichert B."/>
            <person name="Portatelle D."/>
            <person name="Perez-Alonso M."/>
            <person name="Boutry M."/>
            <person name="Bancroft I."/>
            <person name="Vos P."/>
            <person name="Hoheisel J."/>
            <person name="Zimmermann W."/>
            <person name="Wedler H."/>
            <person name="Ridley P."/>
            <person name="Langham S.A."/>
            <person name="McCullagh B."/>
            <person name="Bilham L."/>
            <person name="Robben J."/>
            <person name="Van der Schueren J."/>
            <person name="Grymonprez B."/>
            <person name="Chuang Y.J."/>
            <person name="Vandenbussche F."/>
            <person name="Braeken M."/>
            <person name="Weltjens I."/>
            <person name="Voet M."/>
            <person name="Bastiaens I."/>
            <person name="Aert R."/>
            <person name="Defoor E."/>
            <person name="Weitzenegger T."/>
            <person name="Bothe G."/>
            <person name="Ramsperger U."/>
            <person name="Hilbert H."/>
            <person name="Braun M."/>
            <person name="Holzer E."/>
            <person name="Brandt A."/>
            <person name="Peters S."/>
            <person name="van Staveren M."/>
            <person name="Dirske W."/>
            <person name="Mooijman P."/>
            <person name="Klein Lankhorst R."/>
            <person name="Rose M."/>
            <person name="Hauf J."/>
            <person name="Kotter P."/>
            <person name="Berneiser S."/>
            <person name="Hempel S."/>
            <person name="Feldpausch M."/>
            <person name="Lamberth S."/>
            <person name="Van den Daele H."/>
            <person name="De Keyser A."/>
            <person name="Buysshaert C."/>
            <person name="Gielen J."/>
            <person name="Villarroel R."/>
            <person name="De Clercq R."/>
            <person name="Van Montagu M."/>
            <person name="Rogers J."/>
            <person name="Cronin A."/>
            <person name="Quail M."/>
            <person name="Bray-Allen S."/>
            <person name="Clark L."/>
            <person name="Doggett J."/>
            <person name="Hall S."/>
            <person name="Kay M."/>
            <person name="Lennard N."/>
            <person name="McLay K."/>
            <person name="Mayes R."/>
            <person name="Pettett A."/>
            <person name="Rajandream M.A."/>
            <person name="Lyne M."/>
            <person name="Benes V."/>
            <person name="Rechmann S."/>
            <person name="Borkova D."/>
            <person name="Blocker H."/>
            <person name="Scharfe M."/>
            <person name="Grimm M."/>
            <person name="Lohnert T.H."/>
            <person name="Dose S."/>
            <person name="de Haan M."/>
            <person name="Maarse A."/>
            <person name="Schafer M."/>
            <person name="Muller-Auer S."/>
            <person name="Gabel C."/>
            <person name="Fuchs M."/>
            <person name="Fartmann B."/>
            <person name="Granderath K."/>
            <person name="Dauner D."/>
            <person name="Herzl A."/>
            <person name="Neumann S."/>
            <person name="Argiriou A."/>
            <person name="Vitale D."/>
            <person name="Liguori R."/>
            <person name="Piravandi E."/>
            <person name="Massenet O."/>
            <person name="Quigley F."/>
            <person name="Clabauld G."/>
            <person name="Mundlein A."/>
            <person name="Felber R."/>
            <person name="Schnabl S."/>
            <person name="Hiller R."/>
            <person name="Schmidt W."/>
            <person name="Lecharny A."/>
            <person name="Aubourg S."/>
            <person name="Chefdor F."/>
            <person name="Cooke R."/>
            <person name="Berger C."/>
            <person name="Montfort A."/>
            <person name="Casacuberta E."/>
            <person name="Gibbons T."/>
            <person name="Weber N."/>
            <person name="Vandenbol M."/>
            <person name="Bargues M."/>
            <person name="Terol J."/>
            <person name="Torres A."/>
            <person name="Perez-Perez A."/>
            <person name="Purnelle B."/>
            <person name="Bent E."/>
            <person name="Johnson S."/>
            <person name="Tacon D."/>
            <person name="Jesse T."/>
            <person name="Heijnen L."/>
            <person name="Schwarz S."/>
            <person name="Scholler P."/>
            <person name="Heber S."/>
            <person name="Francs P."/>
            <person name="Bielke C."/>
            <person name="Frishman D."/>
            <person name="Haase D."/>
            <person name="Lemcke K."/>
            <person name="Mewes H.W."/>
            <person name="Stocker S."/>
            <person name="Zaccaria P."/>
            <person name="Bevan M."/>
            <person name="Wilson R.K."/>
            <person name="de la Bastide M."/>
            <person name="Habermann K."/>
            <person name="Parnell L."/>
            <person name="Dedhia N."/>
            <person name="Gnoj L."/>
            <person name="Schutz K."/>
            <person name="Huang E."/>
            <person name="Spiegel L."/>
            <person name="Sehkon M."/>
            <person name="Murray J."/>
            <person name="Sheet P."/>
            <person name="Cordes M."/>
            <person name="Abu-Threideh J."/>
            <person name="Stoneking T."/>
            <person name="Kalicki J."/>
            <person name="Graves T."/>
            <person name="Harmon G."/>
            <person name="Edwards J."/>
            <person name="Latreille P."/>
            <person name="Courtney L."/>
            <person name="Cloud J."/>
            <person name="Abbott A."/>
            <person name="Scott K."/>
            <person name="Johnson D."/>
            <person name="Minx P."/>
            <person name="Bentley D."/>
            <person name="Fulton B."/>
            <person name="Miller N."/>
            <person name="Greco T."/>
            <person name="Kemp K."/>
            <person name="Kramer J."/>
            <person name="Fulton L."/>
            <person name="Mardis E."/>
            <person name="Dante M."/>
            <person name="Pepin K."/>
            <person name="Hillier L."/>
            <person name="Nelson J."/>
            <person name="Spieth J."/>
            <person name="Ryan E."/>
            <person name="Andrews S."/>
            <person name="Geisel C."/>
            <person name="Layman D."/>
            <person name="Du H."/>
            <person name="Ali J."/>
            <person name="Berghoff A."/>
            <person name="Jones K."/>
            <person name="Drone K."/>
            <person name="Cotton M."/>
            <person name="Joshu C."/>
            <person name="Antonoiu B."/>
            <person name="Zidanic M."/>
            <person name="Strong C."/>
            <person name="Sun H."/>
            <person name="Lamar B."/>
            <person name="Yordan C."/>
            <person name="Ma P."/>
            <person name="Zhong J."/>
            <person name="Preston R."/>
            <person name="Vil D."/>
            <person name="Shekher M."/>
            <person name="Matero A."/>
            <person name="Shah R."/>
            <person name="Swaby I.K."/>
            <person name="O'Shaughnessy A."/>
            <person name="Rodriguez M."/>
            <person name="Hoffmann J."/>
            <person name="Till S."/>
            <person name="Granat S."/>
            <person name="Shohdy N."/>
            <person name="Hasegawa A."/>
            <person name="Hameed A."/>
            <person name="Lodhi M."/>
            <person name="Johnson A."/>
            <person name="Chen E."/>
            <person name="Marra M."/>
            <person name="Martienssen R."/>
            <person name="McCombie W.R."/>
        </authorList>
    </citation>
    <scope>NUCLEOTIDE SEQUENCE [LARGE SCALE GENOMIC DNA]</scope>
    <source>
        <strain evidence="3">cv. Columbia</strain>
    </source>
</reference>
<dbReference type="KEGG" id="ath:AT4G15562"/>
<keyword evidence="4" id="KW-1267">Proteomics identification</keyword>
<name>A0A1P8B3H9_ARATH</name>
<dbReference type="ExpressionAtlas" id="A0A1P8B3H9">
    <property type="expression patterns" value="baseline"/>
</dbReference>
<evidence type="ECO:0000313" key="3">
    <source>
        <dbReference type="Proteomes" id="UP000006548"/>
    </source>
</evidence>
<dbReference type="EMBL" id="CP002687">
    <property type="protein sequence ID" value="ANM66135.1"/>
    <property type="molecule type" value="Genomic_DNA"/>
</dbReference>
<dbReference type="Gene3D" id="3.30.70.100">
    <property type="match status" value="1"/>
</dbReference>
<dbReference type="Araport" id="AT4G15562"/>
<dbReference type="Proteomes" id="UP000006548">
    <property type="component" value="Chromosome 4"/>
</dbReference>
<dbReference type="SUPFAM" id="SSF55008">
    <property type="entry name" value="HMA, heavy metal-associated domain"/>
    <property type="match status" value="1"/>
</dbReference>
<dbReference type="InParanoid" id="A0A1P8B3H9"/>
<dbReference type="OrthoDB" id="1108911at2759"/>
<dbReference type="GO" id="GO:0046872">
    <property type="term" value="F:metal ion binding"/>
    <property type="evidence" value="ECO:0007669"/>
    <property type="project" value="InterPro"/>
</dbReference>
<dbReference type="SMR" id="A0A1P8B3H9"/>
<gene>
    <name evidence="1 2" type="ordered locus">At4g15562</name>
</gene>